<evidence type="ECO:0000313" key="2">
    <source>
        <dbReference type="Proteomes" id="UP001500635"/>
    </source>
</evidence>
<dbReference type="InterPro" id="IPR010985">
    <property type="entry name" value="Ribbon_hlx_hlx"/>
</dbReference>
<gene>
    <name evidence="1" type="ORF">GCM10023147_47140</name>
</gene>
<organism evidence="1 2">
    <name type="scientific">Tsukamurella soli</name>
    <dbReference type="NCBI Taxonomy" id="644556"/>
    <lineage>
        <taxon>Bacteria</taxon>
        <taxon>Bacillati</taxon>
        <taxon>Actinomycetota</taxon>
        <taxon>Actinomycetes</taxon>
        <taxon>Mycobacteriales</taxon>
        <taxon>Tsukamurellaceae</taxon>
        <taxon>Tsukamurella</taxon>
    </lineage>
</organism>
<accession>A0ABP8KEC8</accession>
<dbReference type="SUPFAM" id="SSF47598">
    <property type="entry name" value="Ribbon-helix-helix"/>
    <property type="match status" value="1"/>
</dbReference>
<dbReference type="EMBL" id="BAABFR010000124">
    <property type="protein sequence ID" value="GAA4404545.1"/>
    <property type="molecule type" value="Genomic_DNA"/>
</dbReference>
<sequence>MEYEPRTPDTTTTPENEKQEQLKTIAIRVEEGLHAQLRFIAQLSGTTITDEIRTAIERRIAAAQTDPAIIAKAEQARQEIEREAAARAAAIAGFMGAPAVAAAVEAPTTNAPRARRTTKTTTNS</sequence>
<evidence type="ECO:0008006" key="3">
    <source>
        <dbReference type="Google" id="ProtNLM"/>
    </source>
</evidence>
<dbReference type="Proteomes" id="UP001500635">
    <property type="component" value="Unassembled WGS sequence"/>
</dbReference>
<reference evidence="2" key="1">
    <citation type="journal article" date="2019" name="Int. J. Syst. Evol. Microbiol.">
        <title>The Global Catalogue of Microorganisms (GCM) 10K type strain sequencing project: providing services to taxonomists for standard genome sequencing and annotation.</title>
        <authorList>
            <consortium name="The Broad Institute Genomics Platform"/>
            <consortium name="The Broad Institute Genome Sequencing Center for Infectious Disease"/>
            <person name="Wu L."/>
            <person name="Ma J."/>
        </authorList>
    </citation>
    <scope>NUCLEOTIDE SEQUENCE [LARGE SCALE GENOMIC DNA]</scope>
    <source>
        <strain evidence="2">JCM 17688</strain>
    </source>
</reference>
<keyword evidence="2" id="KW-1185">Reference proteome</keyword>
<proteinExistence type="predicted"/>
<name>A0ABP8KEC8_9ACTN</name>
<dbReference type="RefSeq" id="WP_345000809.1">
    <property type="nucleotide sequence ID" value="NZ_BAABFR010000124.1"/>
</dbReference>
<comment type="caution">
    <text evidence="1">The sequence shown here is derived from an EMBL/GenBank/DDBJ whole genome shotgun (WGS) entry which is preliminary data.</text>
</comment>
<protein>
    <recommendedName>
        <fullName evidence="3">Ribbon-helix-helix protein, copG family</fullName>
    </recommendedName>
</protein>
<evidence type="ECO:0000313" key="1">
    <source>
        <dbReference type="EMBL" id="GAA4404545.1"/>
    </source>
</evidence>